<dbReference type="InterPro" id="IPR016156">
    <property type="entry name" value="FAD/NAD-linked_Rdtase_dimer_sf"/>
</dbReference>
<feature type="domain" description="Pyridine nucleotide-disulphide oxidoreductase dimerisation" evidence="7">
    <location>
        <begin position="349"/>
        <end position="452"/>
    </location>
</feature>
<dbReference type="InterPro" id="IPR001100">
    <property type="entry name" value="Pyr_nuc-diS_OxRdtase"/>
</dbReference>
<comment type="similarity">
    <text evidence="1">Belongs to the class-I pyridine nucleotide-disulfide oxidoreductase family.</text>
</comment>
<keyword evidence="5" id="KW-0547">Nucleotide-binding</keyword>
<feature type="binding site" evidence="5">
    <location>
        <position position="310"/>
    </location>
    <ligand>
        <name>FAD</name>
        <dbReference type="ChEBI" id="CHEBI:57692"/>
    </ligand>
</feature>
<evidence type="ECO:0000256" key="3">
    <source>
        <dbReference type="ARBA" id="ARBA00022827"/>
    </source>
</evidence>
<dbReference type="EMBL" id="VTUU01000019">
    <property type="protein sequence ID" value="KAA1170400.1"/>
    <property type="molecule type" value="Genomic_DNA"/>
</dbReference>
<dbReference type="GO" id="GO:0003955">
    <property type="term" value="F:NAD(P)H dehydrogenase (quinone) activity"/>
    <property type="evidence" value="ECO:0007669"/>
    <property type="project" value="TreeGrafter"/>
</dbReference>
<dbReference type="PRINTS" id="PR00411">
    <property type="entry name" value="PNDRDTASEI"/>
</dbReference>
<feature type="active site" description="Proton acceptor" evidence="4">
    <location>
        <position position="442"/>
    </location>
</feature>
<dbReference type="PANTHER" id="PTHR43014:SF4">
    <property type="entry name" value="PYRIDINE NUCLEOTIDE-DISULFIDE OXIDOREDUCTASE RCLA-RELATED"/>
    <property type="match status" value="1"/>
</dbReference>
<feature type="binding site" evidence="5">
    <location>
        <position position="268"/>
    </location>
    <ligand>
        <name>NAD(+)</name>
        <dbReference type="ChEBI" id="CHEBI:57540"/>
    </ligand>
</feature>
<evidence type="ECO:0000256" key="5">
    <source>
        <dbReference type="PIRSR" id="PIRSR000350-3"/>
    </source>
</evidence>
<dbReference type="Gene3D" id="3.50.50.60">
    <property type="entry name" value="FAD/NAD(P)-binding domain"/>
    <property type="match status" value="2"/>
</dbReference>
<dbReference type="AlphaFoldDB" id="A0A5B0V7E7"/>
<dbReference type="Proteomes" id="UP000323161">
    <property type="component" value="Unassembled WGS sequence"/>
</dbReference>
<keyword evidence="3 5" id="KW-0274">FAD</keyword>
<comment type="cofactor">
    <cofactor evidence="5">
        <name>FAD</name>
        <dbReference type="ChEBI" id="CHEBI:57692"/>
    </cofactor>
    <text evidence="5">Binds 1 FAD per subunit.</text>
</comment>
<keyword evidence="9" id="KW-0560">Oxidoreductase</keyword>
<name>A0A5B0V7E7_9GAMM</name>
<evidence type="ECO:0000313" key="9">
    <source>
        <dbReference type="EMBL" id="KAA1170400.1"/>
    </source>
</evidence>
<dbReference type="EC" id="1.8.1.4" evidence="9"/>
<dbReference type="GO" id="GO:0004148">
    <property type="term" value="F:dihydrolipoyl dehydrogenase (NADH) activity"/>
    <property type="evidence" value="ECO:0007669"/>
    <property type="project" value="UniProtKB-EC"/>
</dbReference>
<feature type="binding site" evidence="5">
    <location>
        <begin position="178"/>
        <end position="185"/>
    </location>
    <ligand>
        <name>NAD(+)</name>
        <dbReference type="ChEBI" id="CHEBI:57540"/>
    </ligand>
</feature>
<dbReference type="RefSeq" id="WP_149601840.1">
    <property type="nucleotide sequence ID" value="NZ_VTUU01000019.1"/>
</dbReference>
<organism evidence="9 10">
    <name type="scientific">Marinobacter salinexigens</name>
    <dbReference type="NCBI Taxonomy" id="2919747"/>
    <lineage>
        <taxon>Bacteria</taxon>
        <taxon>Pseudomonadati</taxon>
        <taxon>Pseudomonadota</taxon>
        <taxon>Gammaproteobacteria</taxon>
        <taxon>Pseudomonadales</taxon>
        <taxon>Marinobacteraceae</taxon>
        <taxon>Marinobacter</taxon>
    </lineage>
</organism>
<proteinExistence type="inferred from homology"/>
<evidence type="ECO:0000256" key="1">
    <source>
        <dbReference type="ARBA" id="ARBA00007532"/>
    </source>
</evidence>
<comment type="caution">
    <text evidence="9">The sequence shown here is derived from an EMBL/GenBank/DDBJ whole genome shotgun (WGS) entry which is preliminary data.</text>
</comment>
<evidence type="ECO:0000259" key="8">
    <source>
        <dbReference type="Pfam" id="PF07992"/>
    </source>
</evidence>
<evidence type="ECO:0000256" key="4">
    <source>
        <dbReference type="PIRSR" id="PIRSR000350-2"/>
    </source>
</evidence>
<dbReference type="PANTHER" id="PTHR43014">
    <property type="entry name" value="MERCURIC REDUCTASE"/>
    <property type="match status" value="1"/>
</dbReference>
<sequence length="473" mass="50851">MLKRKVDVAIIGTGTAGMGAYREAREYTNSIALIEGSHYGTTCARVGCMPSKLLIAAAEAAHGAKHAGVFGLNVPTVETDGAAVMDRVKKERDRFVGFVVEDVDEFDDSHKVRGYARFLDAHRLQIDNGLEITADRIVIATGSRPFIPEVLEGAGKRLLINEDVFELEQLPQSVLVVGAGVIGLELGQALSRLNVDVTMLSRNESIGGIADDEIRKIAADTFRSEFDLVLHANVLAAKETLNSVQVTYRTSGGVVHTVVVDYVLAATGRIPNTDKLGLENTGIDLDARGVPGFDQYTLQTSAPHIFIAGDATNDLPLLHEASDEGRIAGSNAGNFPAVEAGCRRAALGVVFSDPQIASVGKRVHELLPHTFITGKVSFHNQGRSRVMAKNQGMLKIYADKHSGILLGAEMFGPAAEHIGHLLAWALQQSLTVNEILGMPFYHPVIEEGVRTAFRDAAEKLRQADRKEAPHAAA</sequence>
<dbReference type="InterPro" id="IPR004099">
    <property type="entry name" value="Pyr_nucl-diS_OxRdtase_dimer"/>
</dbReference>
<evidence type="ECO:0000313" key="10">
    <source>
        <dbReference type="Proteomes" id="UP000323161"/>
    </source>
</evidence>
<dbReference type="NCBIfam" id="NF004939">
    <property type="entry name" value="PRK06292.1-1"/>
    <property type="match status" value="1"/>
</dbReference>
<evidence type="ECO:0000259" key="7">
    <source>
        <dbReference type="Pfam" id="PF02852"/>
    </source>
</evidence>
<dbReference type="Gene3D" id="3.30.390.30">
    <property type="match status" value="1"/>
</dbReference>
<dbReference type="Pfam" id="PF07992">
    <property type="entry name" value="Pyr_redox_2"/>
    <property type="match status" value="1"/>
</dbReference>
<accession>A0A5B0V7E7</accession>
<dbReference type="SUPFAM" id="SSF51905">
    <property type="entry name" value="FAD/NAD(P)-binding domain"/>
    <property type="match status" value="1"/>
</dbReference>
<keyword evidence="2" id="KW-0285">Flavoprotein</keyword>
<dbReference type="InterPro" id="IPR023753">
    <property type="entry name" value="FAD/NAD-binding_dom"/>
</dbReference>
<evidence type="ECO:0000256" key="6">
    <source>
        <dbReference type="PIRSR" id="PIRSR000350-4"/>
    </source>
</evidence>
<feature type="disulfide bond" description="Redox-active" evidence="6">
    <location>
        <begin position="43"/>
        <end position="48"/>
    </location>
</feature>
<dbReference type="PIRSF" id="PIRSF000350">
    <property type="entry name" value="Mercury_reductase_MerA"/>
    <property type="match status" value="1"/>
</dbReference>
<dbReference type="InterPro" id="IPR036188">
    <property type="entry name" value="FAD/NAD-bd_sf"/>
</dbReference>
<dbReference type="PRINTS" id="PR00368">
    <property type="entry name" value="FADPNR"/>
</dbReference>
<dbReference type="Pfam" id="PF02852">
    <property type="entry name" value="Pyr_redox_dim"/>
    <property type="match status" value="1"/>
</dbReference>
<feature type="domain" description="FAD/NAD(P)-binding" evidence="8">
    <location>
        <begin position="7"/>
        <end position="325"/>
    </location>
</feature>
<feature type="binding site" evidence="5">
    <location>
        <begin position="141"/>
        <end position="143"/>
    </location>
    <ligand>
        <name>FAD</name>
        <dbReference type="ChEBI" id="CHEBI:57692"/>
    </ligand>
</feature>
<keyword evidence="5" id="KW-0520">NAD</keyword>
<dbReference type="SUPFAM" id="SSF55424">
    <property type="entry name" value="FAD/NAD-linked reductases, dimerisation (C-terminal) domain"/>
    <property type="match status" value="1"/>
</dbReference>
<dbReference type="GO" id="GO:0050660">
    <property type="term" value="F:flavin adenine dinucleotide binding"/>
    <property type="evidence" value="ECO:0007669"/>
    <property type="project" value="TreeGrafter"/>
</dbReference>
<gene>
    <name evidence="9" type="ORF">FWJ25_19025</name>
</gene>
<evidence type="ECO:0000256" key="2">
    <source>
        <dbReference type="ARBA" id="ARBA00022630"/>
    </source>
</evidence>
<feature type="binding site" evidence="5">
    <location>
        <position position="52"/>
    </location>
    <ligand>
        <name>FAD</name>
        <dbReference type="ChEBI" id="CHEBI:57692"/>
    </ligand>
</feature>
<reference evidence="9 10" key="1">
    <citation type="submission" date="2019-08" db="EMBL/GenBank/DDBJ databases">
        <title>Marinobacter ZYF650 sp. nov., a marine bacterium isolated from seawater of the Mariana trench.</title>
        <authorList>
            <person name="Ahmad W."/>
        </authorList>
    </citation>
    <scope>NUCLEOTIDE SEQUENCE [LARGE SCALE GENOMIC DNA]</scope>
    <source>
        <strain evidence="9 10">ZYF650</strain>
    </source>
</reference>
<protein>
    <submittedName>
        <fullName evidence="9">Dihydrolipoyl dehydrogenase</fullName>
        <ecNumber evidence="9">1.8.1.4</ecNumber>
    </submittedName>
</protein>
<keyword evidence="10" id="KW-1185">Reference proteome</keyword>